<dbReference type="SMART" id="SM00331">
    <property type="entry name" value="PP2C_SIG"/>
    <property type="match status" value="1"/>
</dbReference>
<feature type="domain" description="PPM-type phosphatase" evidence="2">
    <location>
        <begin position="1"/>
        <end position="191"/>
    </location>
</feature>
<dbReference type="AlphaFoldDB" id="A0A1G1VPA8"/>
<reference evidence="3 4" key="1">
    <citation type="journal article" date="2016" name="Nat. Commun.">
        <title>Thousands of microbial genomes shed light on interconnected biogeochemical processes in an aquifer system.</title>
        <authorList>
            <person name="Anantharaman K."/>
            <person name="Brown C.T."/>
            <person name="Hug L.A."/>
            <person name="Sharon I."/>
            <person name="Castelle C.J."/>
            <person name="Probst A.J."/>
            <person name="Thomas B.C."/>
            <person name="Singh A."/>
            <person name="Wilkins M.J."/>
            <person name="Karaoz U."/>
            <person name="Brodie E.L."/>
            <person name="Williams K.H."/>
            <person name="Hubbard S.S."/>
            <person name="Banfield J.F."/>
        </authorList>
    </citation>
    <scope>NUCLEOTIDE SEQUENCE [LARGE SCALE GENOMIC DNA]</scope>
</reference>
<dbReference type="PANTHER" id="PTHR43156">
    <property type="entry name" value="STAGE II SPORULATION PROTEIN E-RELATED"/>
    <property type="match status" value="1"/>
</dbReference>
<gene>
    <name evidence="3" type="ORF">A2785_04220</name>
</gene>
<evidence type="ECO:0000259" key="2">
    <source>
        <dbReference type="SMART" id="SM00331"/>
    </source>
</evidence>
<dbReference type="InterPro" id="IPR052016">
    <property type="entry name" value="Bact_Sigma-Reg"/>
</dbReference>
<evidence type="ECO:0000313" key="3">
    <source>
        <dbReference type="EMBL" id="OGY17193.1"/>
    </source>
</evidence>
<dbReference type="EMBL" id="MHCI01000005">
    <property type="protein sequence ID" value="OGY17193.1"/>
    <property type="molecule type" value="Genomic_DNA"/>
</dbReference>
<dbReference type="Gene3D" id="3.60.40.10">
    <property type="entry name" value="PPM-type phosphatase domain"/>
    <property type="match status" value="1"/>
</dbReference>
<proteinExistence type="predicted"/>
<evidence type="ECO:0000313" key="4">
    <source>
        <dbReference type="Proteomes" id="UP000179069"/>
    </source>
</evidence>
<evidence type="ECO:0000256" key="1">
    <source>
        <dbReference type="ARBA" id="ARBA00022801"/>
    </source>
</evidence>
<accession>A0A1G1VPA8</accession>
<keyword evidence="1" id="KW-0378">Hydrolase</keyword>
<organism evidence="3 4">
    <name type="scientific">Candidatus Chisholmbacteria bacterium RIFCSPHIGHO2_01_FULL_49_18</name>
    <dbReference type="NCBI Taxonomy" id="1797590"/>
    <lineage>
        <taxon>Bacteria</taxon>
        <taxon>Candidatus Chisholmiibacteriota</taxon>
    </lineage>
</organism>
<sequence length="194" mass="21559">MGIVVADVEDKGLPAAMYALLAHGMLYSTLSAYSRATPVKALSFLNMELRHIVREQVSLTMFLGELDPRNHTFKYARAGHERPMAFDSAGHWLLGEARTQGQPLNVFDDPDFDTGFFSFPPGGTVLLFTDGIADETDPDDQMYGHASIARAIIQNPELPAQALCDLVMEDLELHRDGTPQYDDYTLVAIKRKNQ</sequence>
<dbReference type="GO" id="GO:0016791">
    <property type="term" value="F:phosphatase activity"/>
    <property type="evidence" value="ECO:0007669"/>
    <property type="project" value="TreeGrafter"/>
</dbReference>
<dbReference type="Pfam" id="PF07228">
    <property type="entry name" value="SpoIIE"/>
    <property type="match status" value="1"/>
</dbReference>
<protein>
    <recommendedName>
        <fullName evidence="2">PPM-type phosphatase domain-containing protein</fullName>
    </recommendedName>
</protein>
<dbReference type="PANTHER" id="PTHR43156:SF2">
    <property type="entry name" value="STAGE II SPORULATION PROTEIN E"/>
    <property type="match status" value="1"/>
</dbReference>
<dbReference type="InterPro" id="IPR036457">
    <property type="entry name" value="PPM-type-like_dom_sf"/>
</dbReference>
<dbReference type="Proteomes" id="UP000179069">
    <property type="component" value="Unassembled WGS sequence"/>
</dbReference>
<dbReference type="InterPro" id="IPR001932">
    <property type="entry name" value="PPM-type_phosphatase-like_dom"/>
</dbReference>
<name>A0A1G1VPA8_9BACT</name>
<dbReference type="SUPFAM" id="SSF81606">
    <property type="entry name" value="PP2C-like"/>
    <property type="match status" value="1"/>
</dbReference>
<comment type="caution">
    <text evidence="3">The sequence shown here is derived from an EMBL/GenBank/DDBJ whole genome shotgun (WGS) entry which is preliminary data.</text>
</comment>